<evidence type="ECO:0000256" key="7">
    <source>
        <dbReference type="ARBA" id="ARBA00022840"/>
    </source>
</evidence>
<dbReference type="InterPro" id="IPR039421">
    <property type="entry name" value="Type_1_exporter"/>
</dbReference>
<feature type="transmembrane region" description="Helical" evidence="11">
    <location>
        <begin position="975"/>
        <end position="996"/>
    </location>
</feature>
<evidence type="ECO:0000256" key="2">
    <source>
        <dbReference type="ARBA" id="ARBA00007577"/>
    </source>
</evidence>
<comment type="subcellular location">
    <subcellularLocation>
        <location evidence="1">Membrane</location>
        <topology evidence="1">Multi-pass membrane protein</topology>
    </subcellularLocation>
</comment>
<feature type="domain" description="ABC transmembrane type-1" evidence="13">
    <location>
        <begin position="718"/>
        <end position="1004"/>
    </location>
</feature>
<feature type="transmembrane region" description="Helical" evidence="11">
    <location>
        <begin position="838"/>
        <end position="856"/>
    </location>
</feature>
<dbReference type="InterPro" id="IPR027417">
    <property type="entry name" value="P-loop_NTPase"/>
</dbReference>
<dbReference type="STRING" id="43265.A0A545VLV1"/>
<comment type="similarity">
    <text evidence="2">Belongs to the ABC transporter superfamily. ABCB family. Multidrug resistance exporter (TC 3.A.1.201) subfamily.</text>
</comment>
<evidence type="ECO:0000256" key="4">
    <source>
        <dbReference type="ARBA" id="ARBA00022692"/>
    </source>
</evidence>
<keyword evidence="9 11" id="KW-0472">Membrane</keyword>
<dbReference type="Proteomes" id="UP000315783">
    <property type="component" value="Unassembled WGS sequence"/>
</dbReference>
<protein>
    <submittedName>
        <fullName evidence="14">Multidrug resistance protein 3</fullName>
    </submittedName>
</protein>
<feature type="region of interest" description="Disordered" evidence="10">
    <location>
        <begin position="652"/>
        <end position="671"/>
    </location>
</feature>
<dbReference type="InterPro" id="IPR003593">
    <property type="entry name" value="AAA+_ATPase"/>
</dbReference>
<evidence type="ECO:0000259" key="12">
    <source>
        <dbReference type="PROSITE" id="PS50893"/>
    </source>
</evidence>
<comment type="caution">
    <text evidence="14">The sequence shown here is derived from an EMBL/GenBank/DDBJ whole genome shotgun (WGS) entry which is preliminary data.</text>
</comment>
<dbReference type="CDD" id="cd18578">
    <property type="entry name" value="ABC_6TM_Pgp_ABCB1_D2_like"/>
    <property type="match status" value="1"/>
</dbReference>
<keyword evidence="3" id="KW-0813">Transport</keyword>
<feature type="transmembrane region" description="Helical" evidence="11">
    <location>
        <begin position="862"/>
        <end position="880"/>
    </location>
</feature>
<dbReference type="InterPro" id="IPR003439">
    <property type="entry name" value="ABC_transporter-like_ATP-bd"/>
</dbReference>
<dbReference type="GO" id="GO:0005743">
    <property type="term" value="C:mitochondrial inner membrane"/>
    <property type="evidence" value="ECO:0007669"/>
    <property type="project" value="TreeGrafter"/>
</dbReference>
<evidence type="ECO:0000256" key="10">
    <source>
        <dbReference type="SAM" id="MobiDB-lite"/>
    </source>
</evidence>
<evidence type="ECO:0000256" key="3">
    <source>
        <dbReference type="ARBA" id="ARBA00022448"/>
    </source>
</evidence>
<dbReference type="Pfam" id="PF00664">
    <property type="entry name" value="ABC_membrane"/>
    <property type="match status" value="2"/>
</dbReference>
<dbReference type="PANTHER" id="PTHR43394">
    <property type="entry name" value="ATP-DEPENDENT PERMEASE MDL1, MITOCHONDRIAL"/>
    <property type="match status" value="1"/>
</dbReference>
<keyword evidence="4 11" id="KW-0812">Transmembrane</keyword>
<dbReference type="Gene3D" id="3.40.50.300">
    <property type="entry name" value="P-loop containing nucleotide triphosphate hydrolases"/>
    <property type="match status" value="2"/>
</dbReference>
<keyword evidence="15" id="KW-1185">Reference proteome</keyword>
<name>A0A545VLV1_9HYPO</name>
<feature type="domain" description="ABC transmembrane type-1" evidence="13">
    <location>
        <begin position="73"/>
        <end position="364"/>
    </location>
</feature>
<feature type="transmembrane region" description="Helical" evidence="11">
    <location>
        <begin position="757"/>
        <end position="780"/>
    </location>
</feature>
<feature type="region of interest" description="Disordered" evidence="10">
    <location>
        <begin position="1"/>
        <end position="52"/>
    </location>
</feature>
<dbReference type="SUPFAM" id="SSF90123">
    <property type="entry name" value="ABC transporter transmembrane region"/>
    <property type="match status" value="2"/>
</dbReference>
<evidence type="ECO:0000259" key="13">
    <source>
        <dbReference type="PROSITE" id="PS50929"/>
    </source>
</evidence>
<dbReference type="InterPro" id="IPR036640">
    <property type="entry name" value="ABC1_TM_sf"/>
</dbReference>
<feature type="transmembrane region" description="Helical" evidence="11">
    <location>
        <begin position="333"/>
        <end position="356"/>
    </location>
</feature>
<evidence type="ECO:0000256" key="6">
    <source>
        <dbReference type="ARBA" id="ARBA00022741"/>
    </source>
</evidence>
<keyword evidence="6" id="KW-0547">Nucleotide-binding</keyword>
<evidence type="ECO:0000256" key="5">
    <source>
        <dbReference type="ARBA" id="ARBA00022737"/>
    </source>
</evidence>
<keyword evidence="7" id="KW-0067">ATP-binding</keyword>
<feature type="transmembrane region" description="Helical" evidence="11">
    <location>
        <begin position="299"/>
        <end position="321"/>
    </location>
</feature>
<evidence type="ECO:0000256" key="11">
    <source>
        <dbReference type="SAM" id="Phobius"/>
    </source>
</evidence>
<evidence type="ECO:0000313" key="15">
    <source>
        <dbReference type="Proteomes" id="UP000315783"/>
    </source>
</evidence>
<dbReference type="PROSITE" id="PS00211">
    <property type="entry name" value="ABC_TRANSPORTER_1"/>
    <property type="match status" value="2"/>
</dbReference>
<dbReference type="Gene3D" id="1.20.1560.10">
    <property type="entry name" value="ABC transporter type 1, transmembrane domain"/>
    <property type="match status" value="1"/>
</dbReference>
<dbReference type="GO" id="GO:0090374">
    <property type="term" value="P:oligopeptide export from mitochondrion"/>
    <property type="evidence" value="ECO:0007669"/>
    <property type="project" value="TreeGrafter"/>
</dbReference>
<evidence type="ECO:0000313" key="14">
    <source>
        <dbReference type="EMBL" id="TQV90956.1"/>
    </source>
</evidence>
<dbReference type="PROSITE" id="PS50929">
    <property type="entry name" value="ABC_TM1F"/>
    <property type="match status" value="2"/>
</dbReference>
<dbReference type="GO" id="GO:0005524">
    <property type="term" value="F:ATP binding"/>
    <property type="evidence" value="ECO:0007669"/>
    <property type="project" value="UniProtKB-KW"/>
</dbReference>
<feature type="compositionally biased region" description="Basic and acidic residues" evidence="10">
    <location>
        <begin position="656"/>
        <end position="665"/>
    </location>
</feature>
<reference evidence="14 15" key="1">
    <citation type="journal article" date="2019" name="Appl. Microbiol. Biotechnol.">
        <title>Genome sequence of Isaria javanica and comparative genome analysis insights into family S53 peptidase evolution in fungal entomopathogens.</title>
        <authorList>
            <person name="Lin R."/>
            <person name="Zhang X."/>
            <person name="Xin B."/>
            <person name="Zou M."/>
            <person name="Gao Y."/>
            <person name="Qin F."/>
            <person name="Hu Q."/>
            <person name="Xie B."/>
            <person name="Cheng X."/>
        </authorList>
    </citation>
    <scope>NUCLEOTIDE SEQUENCE [LARGE SCALE GENOMIC DNA]</scope>
    <source>
        <strain evidence="14 15">IJ1G</strain>
    </source>
</reference>
<gene>
    <name evidence="14" type="ORF">IF1G_10477</name>
</gene>
<dbReference type="CDD" id="cd18577">
    <property type="entry name" value="ABC_6TM_Pgp_ABCB1_D1_like"/>
    <property type="match status" value="1"/>
</dbReference>
<dbReference type="GO" id="GO:0016887">
    <property type="term" value="F:ATP hydrolysis activity"/>
    <property type="evidence" value="ECO:0007669"/>
    <property type="project" value="InterPro"/>
</dbReference>
<dbReference type="EMBL" id="SPUK01000022">
    <property type="protein sequence ID" value="TQV90956.1"/>
    <property type="molecule type" value="Genomic_DNA"/>
</dbReference>
<dbReference type="PROSITE" id="PS50893">
    <property type="entry name" value="ABC_TRANSPORTER_2"/>
    <property type="match status" value="2"/>
</dbReference>
<dbReference type="FunFam" id="3.40.50.300:FF:000967">
    <property type="entry name" value="ABC multidrug transporter mdr4"/>
    <property type="match status" value="2"/>
</dbReference>
<organism evidence="14 15">
    <name type="scientific">Cordyceps javanica</name>
    <dbReference type="NCBI Taxonomy" id="43265"/>
    <lineage>
        <taxon>Eukaryota</taxon>
        <taxon>Fungi</taxon>
        <taxon>Dikarya</taxon>
        <taxon>Ascomycota</taxon>
        <taxon>Pezizomycotina</taxon>
        <taxon>Sordariomycetes</taxon>
        <taxon>Hypocreomycetidae</taxon>
        <taxon>Hypocreales</taxon>
        <taxon>Cordycipitaceae</taxon>
        <taxon>Cordyceps</taxon>
    </lineage>
</organism>
<feature type="domain" description="ABC transporter" evidence="12">
    <location>
        <begin position="1040"/>
        <end position="1277"/>
    </location>
</feature>
<feature type="domain" description="ABC transporter" evidence="12">
    <location>
        <begin position="399"/>
        <end position="643"/>
    </location>
</feature>
<evidence type="ECO:0000256" key="9">
    <source>
        <dbReference type="ARBA" id="ARBA00023136"/>
    </source>
</evidence>
<evidence type="ECO:0000256" key="1">
    <source>
        <dbReference type="ARBA" id="ARBA00004141"/>
    </source>
</evidence>
<evidence type="ECO:0000256" key="8">
    <source>
        <dbReference type="ARBA" id="ARBA00022989"/>
    </source>
</evidence>
<feature type="transmembrane region" description="Helical" evidence="11">
    <location>
        <begin position="196"/>
        <end position="214"/>
    </location>
</feature>
<dbReference type="InterPro" id="IPR011527">
    <property type="entry name" value="ABC1_TM_dom"/>
</dbReference>
<keyword evidence="5" id="KW-0677">Repeat</keyword>
<feature type="transmembrane region" description="Helical" evidence="11">
    <location>
        <begin position="715"/>
        <end position="737"/>
    </location>
</feature>
<feature type="transmembrane region" description="Helical" evidence="11">
    <location>
        <begin position="943"/>
        <end position="963"/>
    </location>
</feature>
<feature type="compositionally biased region" description="Polar residues" evidence="10">
    <location>
        <begin position="20"/>
        <end position="40"/>
    </location>
</feature>
<feature type="compositionally biased region" description="Basic and acidic residues" evidence="10">
    <location>
        <begin position="41"/>
        <end position="52"/>
    </location>
</feature>
<dbReference type="PANTHER" id="PTHR43394:SF11">
    <property type="entry name" value="ATP-BINDING CASSETTE TRANSPORTER"/>
    <property type="match status" value="1"/>
</dbReference>
<accession>A0A545VLV1</accession>
<dbReference type="CDD" id="cd03249">
    <property type="entry name" value="ABC_MTABC3_MDL1_MDL2"/>
    <property type="match status" value="1"/>
</dbReference>
<sequence length="1284" mass="140743">MAVSEKLPPDDEKNPGGGQTANMKESPTSNKNDDSPQSNVEKPDNSKEKQKGRPSDFFRIFKHADGLDRLLYVVAFTGAIIVGAALPLMTIVFGQSTSSFNAYVTGKDTAAEFEATVKRLILYFVYLFVGRFAIGYIGTLCICIAGARTTNALRKAFLNSLLRQDIAHFDMHDGGSTATQVTTNGHLINQGIAEKLYTFVMGLSLFFSSYVVALCVQWKLALITMSIVPAMMLSVGACVSLDAPIEARIVQTYSRAANLAQDALSSIKTIHAFGAEPRLVKWYNEYLETAHKDGDKKSIILGVLFASQPFLVMAGTALAFWEGYRLFQQGQVSNVGTVFTAVLSVTLGATSVLLFLPQLGPITNAASAASELFTIMDKPSRLDPLSPSGKQLANFKGDIELRDLHFAYPSRPTVPVLRGLSITLPRGKTTALVGPSGCGKSTVVGLLERWYQPTSGHIFLDGCDVSELNTKWLRSNVRLIQQEPTLFQGTVFDNIAKGFVREQLDLPIEKQRQLVRDACVTANAHDFVEKLPNGYDTELGERANNLSGGQRQRLSIARSIISNPKVLLCDEATSALDPQAEKVVQDALDNVSKDKTTLVIAHKIKTIMAADNIIVIANGKIHEQGTHRQLLERDDLYAAMVRAQDLDAVPPIDNTAHQEHKDDTRNAPALDDIQPELTPHAAQPKDQSLTVQNLGFSLFKCIFLMLKEHKDLYHLYGILVVAQLIVGGTYPTQSILLSRLIRAFTLQGPDAAKDANFYSLMFFVLALANLFGSFVIGTFANKIGQTLTHRYRREMFERVLAFDQDFFDCRENTSGALTAKLSSVPSAVQDLMCANFGLLIKVMVNVVASAVLAIAFGWKLGLVMVFGGLAVIVGSGYMRIHFDRKIELSTETQFASSASLAAEMVSAIKTVSVLTLEESVLLEYGRTLDNIVAGVKRNLIFTLAPYAFSQSVDFLVMALGFWYGSRLVVLGEYSVTQFFVIFISVVFGGQAASQFFTWTSSFTKMANAANYIFWLRTVKSNILTTPENADRGPSGDGTMIGFENVEFRYRQQPSRTVLHNLSLDIETGSYMAIVGASGCGKSTIVSLLERFYDPTSGRICFNGDDISKMSPALYRKSMSLVQQEPLLYMGSVWDNICIGLDREPSEKEVQEACRQADALDFVSSLPEGLQTPCGSRGLQFSGGQRQRIAVARALIRQPRLLLLDEATSALDTQSERAVQAALEEAAATRTTIAVAHRLSTIRHADVIIVMEDGRVAEKGTHEELQGLRGKYHAMCLAQALDQTF</sequence>
<dbReference type="OrthoDB" id="6500128at2759"/>
<dbReference type="InterPro" id="IPR017871">
    <property type="entry name" value="ABC_transporter-like_CS"/>
</dbReference>
<dbReference type="SMART" id="SM00382">
    <property type="entry name" value="AAA"/>
    <property type="match status" value="2"/>
</dbReference>
<dbReference type="GO" id="GO:0015421">
    <property type="term" value="F:ABC-type oligopeptide transporter activity"/>
    <property type="evidence" value="ECO:0007669"/>
    <property type="project" value="TreeGrafter"/>
</dbReference>
<dbReference type="Pfam" id="PF00005">
    <property type="entry name" value="ABC_tran"/>
    <property type="match status" value="2"/>
</dbReference>
<dbReference type="SUPFAM" id="SSF52540">
    <property type="entry name" value="P-loop containing nucleoside triphosphate hydrolases"/>
    <property type="match status" value="2"/>
</dbReference>
<feature type="transmembrane region" description="Helical" evidence="11">
    <location>
        <begin position="70"/>
        <end position="93"/>
    </location>
</feature>
<keyword evidence="8 11" id="KW-1133">Transmembrane helix</keyword>
<feature type="transmembrane region" description="Helical" evidence="11">
    <location>
        <begin position="220"/>
        <end position="241"/>
    </location>
</feature>
<feature type="transmembrane region" description="Helical" evidence="11">
    <location>
        <begin position="120"/>
        <end position="145"/>
    </location>
</feature>
<proteinExistence type="inferred from homology"/>